<feature type="compositionally biased region" description="Polar residues" evidence="1">
    <location>
        <begin position="121"/>
        <end position="130"/>
    </location>
</feature>
<feature type="compositionally biased region" description="Polar residues" evidence="1">
    <location>
        <begin position="723"/>
        <end position="733"/>
    </location>
</feature>
<dbReference type="OrthoDB" id="436852at2759"/>
<dbReference type="Proteomes" id="UP001056012">
    <property type="component" value="Chromosome 2"/>
</dbReference>
<feature type="compositionally biased region" description="Acidic residues" evidence="1">
    <location>
        <begin position="804"/>
        <end position="815"/>
    </location>
</feature>
<feature type="region of interest" description="Disordered" evidence="1">
    <location>
        <begin position="48"/>
        <end position="94"/>
    </location>
</feature>
<organism evidence="3 4">
    <name type="scientific">Curvularia clavata</name>
    <dbReference type="NCBI Taxonomy" id="95742"/>
    <lineage>
        <taxon>Eukaryota</taxon>
        <taxon>Fungi</taxon>
        <taxon>Dikarya</taxon>
        <taxon>Ascomycota</taxon>
        <taxon>Pezizomycotina</taxon>
        <taxon>Dothideomycetes</taxon>
        <taxon>Pleosporomycetidae</taxon>
        <taxon>Pleosporales</taxon>
        <taxon>Pleosporineae</taxon>
        <taxon>Pleosporaceae</taxon>
        <taxon>Curvularia</taxon>
    </lineage>
</organism>
<name>A0A9Q8Z5P5_CURCL</name>
<feature type="region of interest" description="Disordered" evidence="1">
    <location>
        <begin position="392"/>
        <end position="506"/>
    </location>
</feature>
<reference evidence="3" key="1">
    <citation type="submission" date="2021-12" db="EMBL/GenBank/DDBJ databases">
        <title>Curvularia clavata genome.</title>
        <authorList>
            <person name="Cao Y."/>
        </authorList>
    </citation>
    <scope>NUCLEOTIDE SEQUENCE</scope>
    <source>
        <strain evidence="3">Yc1106</strain>
    </source>
</reference>
<proteinExistence type="predicted"/>
<keyword evidence="4" id="KW-1185">Reference proteome</keyword>
<feature type="region of interest" description="Disordered" evidence="1">
    <location>
        <begin position="772"/>
        <end position="913"/>
    </location>
</feature>
<dbReference type="AlphaFoldDB" id="A0A9Q8Z5P5"/>
<feature type="compositionally biased region" description="Basic and acidic residues" evidence="1">
    <location>
        <begin position="830"/>
        <end position="848"/>
    </location>
</feature>
<feature type="region of interest" description="Disordered" evidence="1">
    <location>
        <begin position="121"/>
        <end position="144"/>
    </location>
</feature>
<evidence type="ECO:0000313" key="4">
    <source>
        <dbReference type="Proteomes" id="UP001056012"/>
    </source>
</evidence>
<feature type="region of interest" description="Disordered" evidence="1">
    <location>
        <begin position="668"/>
        <end position="760"/>
    </location>
</feature>
<feature type="transmembrane region" description="Helical" evidence="2">
    <location>
        <begin position="154"/>
        <end position="177"/>
    </location>
</feature>
<accession>A0A9Q8Z5P5</accession>
<gene>
    <name evidence="3" type="ORF">yc1106_02062</name>
</gene>
<keyword evidence="2" id="KW-1133">Transmembrane helix</keyword>
<feature type="compositionally biased region" description="Low complexity" evidence="1">
    <location>
        <begin position="308"/>
        <end position="319"/>
    </location>
</feature>
<feature type="region of interest" description="Disordered" evidence="1">
    <location>
        <begin position="297"/>
        <end position="354"/>
    </location>
</feature>
<evidence type="ECO:0000313" key="3">
    <source>
        <dbReference type="EMBL" id="USP74788.1"/>
    </source>
</evidence>
<feature type="compositionally biased region" description="Polar residues" evidence="1">
    <location>
        <begin position="82"/>
        <end position="94"/>
    </location>
</feature>
<evidence type="ECO:0000256" key="1">
    <source>
        <dbReference type="SAM" id="MobiDB-lite"/>
    </source>
</evidence>
<sequence>MAPPPDDLQKDEWDPLSWPTQDFDATIVTTAISSSQVIIVSMAFSTQSLGDNDDSQTRHRPTSRPDGYPSTLPWPPYAGVAPTTSTNSWETSVSTTAGIAETPYPEAGTTLPWSATELLSGTRTGVSSPSGIGPFGGRPSGWDWAKKDSNKTPIYAAAAAVPIIILAIIGAITLVCLRRRKKRRAEAAAKSSAQEMKMGPPNPPVVRAHMASLPSGLPAVSVSQPYNAPPVHLPPTSVSSQVQPIILGPIGSSSNGAYLTGMDTSDMVSITSNNQLGPDPFADNHSIMGPPPPYRPSSVPPPSFMTTSRQSSVRVPVSPLCSRGMERSPFDDPDETIPSSTPESLTFPDSNLKTPKTETIPHSHFLDAWATPLPNAQQTPVQAPLFALSTPIDRPSSSYSQPVRTPEDPEFHVNHFAPQNLPLPPVDVSRRLASSPDPSQLNKVGAAPSQHHFASSRPISMDFSQMQTPPPTRDDSSRRNLQQSAGKGVATPATVIHRTPSQMPPSEALFDQTPFGFGNLQYTPDMMQFPGHDSMSAPPMPQSRLFWDPANDGIQMDLDLPMGVDAFAPTPQRMDQNMNWQGMHPAANIMQTPGFQSFQASPGPMSFANCHMEQGQMSRPGSFASATTGVDPNMLFSFSHPDMTASFGAMPQLSNIDMSLRQPYETQLRDAQAEREMAKKARSQHSRSNTNSSSGSVEDVRPVLHRSNTDGGIRMSKVPPLESWSTAPGNASNIPRRPSPLKRQSGGSLKSIPEIRRPRTRLVIDETGRARTETVPAIDDDKTPKALRQSSQQELRRQYPGLYEVDDSESEDDEPAATISRKTSFTVPQPERRAPKYARADSDSHERINPPPKMTRSASRPVAGTIDKPSLDKLRLAGRSASDNSTRRLGTMDLSASTKHSRNIEDQHMPDSPGDALGALKKVVGARQQRIGRAVAS</sequence>
<feature type="compositionally biased region" description="Basic and acidic residues" evidence="1">
    <location>
        <begin position="668"/>
        <end position="679"/>
    </location>
</feature>
<keyword evidence="2" id="KW-0472">Membrane</keyword>
<feature type="compositionally biased region" description="Polar residues" evidence="1">
    <location>
        <begin position="881"/>
        <end position="898"/>
    </location>
</feature>
<dbReference type="EMBL" id="CP089275">
    <property type="protein sequence ID" value="USP74788.1"/>
    <property type="molecule type" value="Genomic_DNA"/>
</dbReference>
<dbReference type="VEuPathDB" id="FungiDB:yc1106_02062"/>
<evidence type="ECO:0000256" key="2">
    <source>
        <dbReference type="SAM" id="Phobius"/>
    </source>
</evidence>
<protein>
    <submittedName>
        <fullName evidence="3">Uncharacterized protein</fullName>
    </submittedName>
</protein>
<feature type="compositionally biased region" description="Polar residues" evidence="1">
    <location>
        <begin position="337"/>
        <end position="354"/>
    </location>
</feature>
<feature type="compositionally biased region" description="Low complexity" evidence="1">
    <location>
        <begin position="686"/>
        <end position="696"/>
    </location>
</feature>
<keyword evidence="2" id="KW-0812">Transmembrane</keyword>